<sequence length="23" mass="2536">PIFEPPISISQRPQANEQQAGLD</sequence>
<comment type="caution">
    <text evidence="2">The sequence shown here is derived from an EMBL/GenBank/DDBJ whole genome shotgun (WGS) entry which is preliminary data.</text>
</comment>
<gene>
    <name evidence="2" type="ORF">LCGC14_2448930</name>
</gene>
<feature type="region of interest" description="Disordered" evidence="1">
    <location>
        <begin position="1"/>
        <end position="23"/>
    </location>
</feature>
<accession>A0A0F9BGT1</accession>
<name>A0A0F9BGT1_9ZZZZ</name>
<organism evidence="2">
    <name type="scientific">marine sediment metagenome</name>
    <dbReference type="NCBI Taxonomy" id="412755"/>
    <lineage>
        <taxon>unclassified sequences</taxon>
        <taxon>metagenomes</taxon>
        <taxon>ecological metagenomes</taxon>
    </lineage>
</organism>
<reference evidence="2" key="1">
    <citation type="journal article" date="2015" name="Nature">
        <title>Complex archaea that bridge the gap between prokaryotes and eukaryotes.</title>
        <authorList>
            <person name="Spang A."/>
            <person name="Saw J.H."/>
            <person name="Jorgensen S.L."/>
            <person name="Zaremba-Niedzwiedzka K."/>
            <person name="Martijn J."/>
            <person name="Lind A.E."/>
            <person name="van Eijk R."/>
            <person name="Schleper C."/>
            <person name="Guy L."/>
            <person name="Ettema T.J."/>
        </authorList>
    </citation>
    <scope>NUCLEOTIDE SEQUENCE</scope>
</reference>
<dbReference type="AlphaFoldDB" id="A0A0F9BGT1"/>
<protein>
    <submittedName>
        <fullName evidence="2">Uncharacterized protein</fullName>
    </submittedName>
</protein>
<evidence type="ECO:0000313" key="2">
    <source>
        <dbReference type="EMBL" id="KKL21089.1"/>
    </source>
</evidence>
<feature type="non-terminal residue" evidence="2">
    <location>
        <position position="1"/>
    </location>
</feature>
<feature type="compositionally biased region" description="Polar residues" evidence="1">
    <location>
        <begin position="8"/>
        <end position="23"/>
    </location>
</feature>
<proteinExistence type="predicted"/>
<dbReference type="EMBL" id="LAZR01037857">
    <property type="protein sequence ID" value="KKL21089.1"/>
    <property type="molecule type" value="Genomic_DNA"/>
</dbReference>
<evidence type="ECO:0000256" key="1">
    <source>
        <dbReference type="SAM" id="MobiDB-lite"/>
    </source>
</evidence>